<keyword evidence="2" id="KW-0812">Transmembrane</keyword>
<comment type="caution">
    <text evidence="3">The sequence shown here is derived from an EMBL/GenBank/DDBJ whole genome shotgun (WGS) entry which is preliminary data.</text>
</comment>
<feature type="transmembrane region" description="Helical" evidence="2">
    <location>
        <begin position="377"/>
        <end position="396"/>
    </location>
</feature>
<protein>
    <submittedName>
        <fullName evidence="3">Uncharacterized protein</fullName>
    </submittedName>
</protein>
<keyword evidence="2" id="KW-0472">Membrane</keyword>
<sequence length="422" mass="46231">MDELHARVRSFRSSPTEINLAKQPYPEFDDSDTALRQGEANVVEMPNRQTHEAFVPLSSEPSQTQRSTAKRKQTAAKRKPAAANPKALSFRQMRDGHQQPYIDELKRLEAQAERINQLLADRKRKQARAGQPEALTNHDSLLEADKPSPKKKASKSAKQASRPAARSPQREVPPMPAPDDDTEALEAQAARIKELLQALETAIAEGETLPHDGSIAHHSSIEDPVEPANPEVKVSVPPSGVEPFNSSTYRHSADTLLTGSQKPTIIGATDHKAQQEAAETAQALRYLASRDTLEPAIAAPRQEPRRPTGRSHEPRSSASSSSANVLTIRRYALKLRQFLQMPHTSLDRVKDAALWIVLAAAIRVGARLLLMQVPALAPVLLVLMFAPAAAAVYLAMCVPKAGFVSIYRLFLIMLGLLLGGRF</sequence>
<accession>A0ABV0KE42</accession>
<dbReference type="Proteomes" id="UP001476950">
    <property type="component" value="Unassembled WGS sequence"/>
</dbReference>
<evidence type="ECO:0000313" key="3">
    <source>
        <dbReference type="EMBL" id="MEP1057499.1"/>
    </source>
</evidence>
<evidence type="ECO:0000256" key="2">
    <source>
        <dbReference type="SAM" id="Phobius"/>
    </source>
</evidence>
<dbReference type="EMBL" id="JAMPLM010000002">
    <property type="protein sequence ID" value="MEP1057499.1"/>
    <property type="molecule type" value="Genomic_DNA"/>
</dbReference>
<feature type="region of interest" description="Disordered" evidence="1">
    <location>
        <begin position="203"/>
        <end position="229"/>
    </location>
</feature>
<gene>
    <name evidence="3" type="ORF">NDI38_03555</name>
</gene>
<keyword evidence="4" id="KW-1185">Reference proteome</keyword>
<evidence type="ECO:0000256" key="1">
    <source>
        <dbReference type="SAM" id="MobiDB-lite"/>
    </source>
</evidence>
<feature type="region of interest" description="Disordered" evidence="1">
    <location>
        <begin position="295"/>
        <end position="322"/>
    </location>
</feature>
<organism evidence="3 4">
    <name type="scientific">Stenomitos frigidus AS-A4</name>
    <dbReference type="NCBI Taxonomy" id="2933935"/>
    <lineage>
        <taxon>Bacteria</taxon>
        <taxon>Bacillati</taxon>
        <taxon>Cyanobacteriota</taxon>
        <taxon>Cyanophyceae</taxon>
        <taxon>Leptolyngbyales</taxon>
        <taxon>Leptolyngbyaceae</taxon>
        <taxon>Stenomitos</taxon>
    </lineage>
</organism>
<feature type="compositionally biased region" description="Basic residues" evidence="1">
    <location>
        <begin position="68"/>
        <end position="80"/>
    </location>
</feature>
<feature type="region of interest" description="Disordered" evidence="1">
    <location>
        <begin position="47"/>
        <end position="105"/>
    </location>
</feature>
<evidence type="ECO:0000313" key="4">
    <source>
        <dbReference type="Proteomes" id="UP001476950"/>
    </source>
</evidence>
<keyword evidence="2" id="KW-1133">Transmembrane helix</keyword>
<feature type="region of interest" description="Disordered" evidence="1">
    <location>
        <begin position="119"/>
        <end position="189"/>
    </location>
</feature>
<feature type="compositionally biased region" description="Basic and acidic residues" evidence="1">
    <location>
        <begin position="302"/>
        <end position="315"/>
    </location>
</feature>
<reference evidence="3 4" key="1">
    <citation type="submission" date="2022-04" db="EMBL/GenBank/DDBJ databases">
        <title>Positive selection, recombination, and allopatry shape intraspecific diversity of widespread and dominant cyanobacteria.</title>
        <authorList>
            <person name="Wei J."/>
            <person name="Shu W."/>
            <person name="Hu C."/>
        </authorList>
    </citation>
    <scope>NUCLEOTIDE SEQUENCE [LARGE SCALE GENOMIC DNA]</scope>
    <source>
        <strain evidence="3 4">AS-A4</strain>
    </source>
</reference>
<feature type="compositionally biased region" description="Low complexity" evidence="1">
    <location>
        <begin position="156"/>
        <end position="167"/>
    </location>
</feature>
<feature type="region of interest" description="Disordered" evidence="1">
    <location>
        <begin position="1"/>
        <end position="32"/>
    </location>
</feature>
<feature type="compositionally biased region" description="Basic and acidic residues" evidence="1">
    <location>
        <begin position="92"/>
        <end position="105"/>
    </location>
</feature>
<feature type="transmembrane region" description="Helical" evidence="2">
    <location>
        <begin position="402"/>
        <end position="420"/>
    </location>
</feature>
<name>A0ABV0KE42_9CYAN</name>
<proteinExistence type="predicted"/>